<evidence type="ECO:0000259" key="7">
    <source>
        <dbReference type="PROSITE" id="PS51462"/>
    </source>
</evidence>
<dbReference type="SUPFAM" id="SSF55811">
    <property type="entry name" value="Nudix"/>
    <property type="match status" value="1"/>
</dbReference>
<dbReference type="PROSITE" id="PS00893">
    <property type="entry name" value="NUDIX_BOX"/>
    <property type="match status" value="1"/>
</dbReference>
<dbReference type="GO" id="GO:0005737">
    <property type="term" value="C:cytoplasm"/>
    <property type="evidence" value="ECO:0007669"/>
    <property type="project" value="TreeGrafter"/>
</dbReference>
<evidence type="ECO:0000256" key="2">
    <source>
        <dbReference type="ARBA" id="ARBA00005582"/>
    </source>
</evidence>
<dbReference type="GeneID" id="19018477"/>
<dbReference type="PANTHER" id="PTHR12629:SF0">
    <property type="entry name" value="DIPHOSPHOINOSITOL-POLYPHOSPHATE DIPHOSPHATASE"/>
    <property type="match status" value="1"/>
</dbReference>
<dbReference type="InterPro" id="IPR020084">
    <property type="entry name" value="NUDIX_hydrolase_CS"/>
</dbReference>
<accession>K8E8X9</accession>
<dbReference type="eggNOG" id="KOG2839">
    <property type="taxonomic scope" value="Eukaryota"/>
</dbReference>
<sequence length="188" mass="21448">MSSHDARTGRSQQRYDDENKRRLIAGTIPFRFTRGETKAEKDETVKKDSAATTMETNSKNNSNVEVLVISCRRKPDKRSFPKGGWELDETVEEAARRETLEEAGVSSAVPLIPISTNTGGIQYESKSNPMGCTAHFFLMRVTEQSEKWAEDSIRVREWVSIERAKDVLKQKWMKDILDEAAIRGLFFE</sequence>
<feature type="region of interest" description="Disordered" evidence="6">
    <location>
        <begin position="1"/>
        <end position="59"/>
    </location>
</feature>
<dbReference type="RefSeq" id="XP_007515238.1">
    <property type="nucleotide sequence ID" value="XM_007515176.1"/>
</dbReference>
<gene>
    <name evidence="8" type="ORF">Bathy01g00010</name>
</gene>
<keyword evidence="9" id="KW-1185">Reference proteome</keyword>
<keyword evidence="3" id="KW-0479">Metal-binding</keyword>
<comment type="similarity">
    <text evidence="2">Belongs to the Nudix hydrolase family.</text>
</comment>
<evidence type="ECO:0000256" key="3">
    <source>
        <dbReference type="ARBA" id="ARBA00022723"/>
    </source>
</evidence>
<dbReference type="PROSITE" id="PS51462">
    <property type="entry name" value="NUDIX"/>
    <property type="match status" value="1"/>
</dbReference>
<dbReference type="STRING" id="41875.K8E8X9"/>
<dbReference type="InterPro" id="IPR015797">
    <property type="entry name" value="NUDIX_hydrolase-like_dom_sf"/>
</dbReference>
<keyword evidence="4" id="KW-0378">Hydrolase</keyword>
<dbReference type="Gene3D" id="3.90.79.10">
    <property type="entry name" value="Nucleoside Triphosphate Pyrophosphohydrolase"/>
    <property type="match status" value="1"/>
</dbReference>
<comment type="cofactor">
    <cofactor evidence="1">
        <name>Mg(2+)</name>
        <dbReference type="ChEBI" id="CHEBI:18420"/>
    </cofactor>
</comment>
<dbReference type="InterPro" id="IPR000086">
    <property type="entry name" value="NUDIX_hydrolase_dom"/>
</dbReference>
<dbReference type="CDD" id="cd04666">
    <property type="entry name" value="NUDIX_DIPP2_like_Nudt4"/>
    <property type="match status" value="1"/>
</dbReference>
<evidence type="ECO:0000256" key="6">
    <source>
        <dbReference type="SAM" id="MobiDB-lite"/>
    </source>
</evidence>
<evidence type="ECO:0000256" key="5">
    <source>
        <dbReference type="ARBA" id="ARBA00022842"/>
    </source>
</evidence>
<dbReference type="GO" id="GO:0005634">
    <property type="term" value="C:nucleus"/>
    <property type="evidence" value="ECO:0007669"/>
    <property type="project" value="TreeGrafter"/>
</dbReference>
<evidence type="ECO:0000256" key="4">
    <source>
        <dbReference type="ARBA" id="ARBA00022801"/>
    </source>
</evidence>
<feature type="domain" description="Nudix hydrolase" evidence="7">
    <location>
        <begin position="46"/>
        <end position="181"/>
    </location>
</feature>
<dbReference type="Proteomes" id="UP000198341">
    <property type="component" value="Chromosome 1"/>
</dbReference>
<dbReference type="KEGG" id="bpg:Bathy01g00010"/>
<dbReference type="Pfam" id="PF00293">
    <property type="entry name" value="NUDIX"/>
    <property type="match status" value="1"/>
</dbReference>
<organism evidence="8 9">
    <name type="scientific">Bathycoccus prasinos</name>
    <dbReference type="NCBI Taxonomy" id="41875"/>
    <lineage>
        <taxon>Eukaryota</taxon>
        <taxon>Viridiplantae</taxon>
        <taxon>Chlorophyta</taxon>
        <taxon>Mamiellophyceae</taxon>
        <taxon>Mamiellales</taxon>
        <taxon>Bathycoccaceae</taxon>
        <taxon>Bathycoccus</taxon>
    </lineage>
</organism>
<dbReference type="GO" id="GO:0016462">
    <property type="term" value="F:pyrophosphatase activity"/>
    <property type="evidence" value="ECO:0007669"/>
    <property type="project" value="InterPro"/>
</dbReference>
<keyword evidence="5" id="KW-0460">Magnesium</keyword>
<feature type="compositionally biased region" description="Basic and acidic residues" evidence="6">
    <location>
        <begin position="33"/>
        <end position="49"/>
    </location>
</feature>
<feature type="compositionally biased region" description="Polar residues" evidence="6">
    <location>
        <begin position="50"/>
        <end position="59"/>
    </location>
</feature>
<evidence type="ECO:0000313" key="8">
    <source>
        <dbReference type="EMBL" id="CCO14117.1"/>
    </source>
</evidence>
<proteinExistence type="inferred from homology"/>
<dbReference type="OrthoDB" id="498259at2759"/>
<evidence type="ECO:0000313" key="9">
    <source>
        <dbReference type="Proteomes" id="UP000198341"/>
    </source>
</evidence>
<feature type="compositionally biased region" description="Basic and acidic residues" evidence="6">
    <location>
        <begin position="1"/>
        <end position="21"/>
    </location>
</feature>
<evidence type="ECO:0000256" key="1">
    <source>
        <dbReference type="ARBA" id="ARBA00001946"/>
    </source>
</evidence>
<protein>
    <recommendedName>
        <fullName evidence="7">Nudix hydrolase domain-containing protein</fullName>
    </recommendedName>
</protein>
<dbReference type="GO" id="GO:0046872">
    <property type="term" value="F:metal ion binding"/>
    <property type="evidence" value="ECO:0007669"/>
    <property type="project" value="UniProtKB-KW"/>
</dbReference>
<name>K8E8X9_9CHLO</name>
<dbReference type="InterPro" id="IPR047198">
    <property type="entry name" value="DDP-like_NUDIX"/>
</dbReference>
<dbReference type="AlphaFoldDB" id="K8E8X9"/>
<dbReference type="PANTHER" id="PTHR12629">
    <property type="entry name" value="DIPHOSPHOINOSITOL POLYPHOSPHATE PHOSPHOHYDROLASE"/>
    <property type="match status" value="1"/>
</dbReference>
<dbReference type="EMBL" id="FO082278">
    <property type="protein sequence ID" value="CCO14117.1"/>
    <property type="molecule type" value="Genomic_DNA"/>
</dbReference>
<reference evidence="8 9" key="1">
    <citation type="submission" date="2011-10" db="EMBL/GenBank/DDBJ databases">
        <authorList>
            <person name="Genoscope - CEA"/>
        </authorList>
    </citation>
    <scope>NUCLEOTIDE SEQUENCE [LARGE SCALE GENOMIC DNA]</scope>
    <source>
        <strain evidence="8 9">RCC 1105</strain>
    </source>
</reference>